<evidence type="ECO:0000313" key="4">
    <source>
        <dbReference type="Proteomes" id="UP000298138"/>
    </source>
</evidence>
<organism evidence="3 4">
    <name type="scientific">Ascodesmis nigricans</name>
    <dbReference type="NCBI Taxonomy" id="341454"/>
    <lineage>
        <taxon>Eukaryota</taxon>
        <taxon>Fungi</taxon>
        <taxon>Dikarya</taxon>
        <taxon>Ascomycota</taxon>
        <taxon>Pezizomycotina</taxon>
        <taxon>Pezizomycetes</taxon>
        <taxon>Pezizales</taxon>
        <taxon>Ascodesmidaceae</taxon>
        <taxon>Ascodesmis</taxon>
    </lineage>
</organism>
<accession>A0A4S2MIW7</accession>
<feature type="compositionally biased region" description="Low complexity" evidence="1">
    <location>
        <begin position="115"/>
        <end position="127"/>
    </location>
</feature>
<sequence>MHFHKTFVTGIAIVAVTALPGRPLIRTGDGPAFSLGSIPHLHSQTFPPHNGYNSPSLPIPILLNRRSSLTISNKQSANATECVLKRAMNNGTDPRQAAAMAGQEMLKKDEATPLNNQTQNNSSSTTPQDHEKRGTPRRGWRGGRAIY</sequence>
<evidence type="ECO:0000313" key="3">
    <source>
        <dbReference type="EMBL" id="TGZ76753.1"/>
    </source>
</evidence>
<protein>
    <recommendedName>
        <fullName evidence="5">SMP domain-containing protein</fullName>
    </recommendedName>
</protein>
<name>A0A4S2MIW7_9PEZI</name>
<feature type="chain" id="PRO_5020677089" description="SMP domain-containing protein" evidence="2">
    <location>
        <begin position="19"/>
        <end position="147"/>
    </location>
</feature>
<keyword evidence="2" id="KW-0732">Signal</keyword>
<proteinExistence type="predicted"/>
<dbReference type="EMBL" id="ML220167">
    <property type="protein sequence ID" value="TGZ76753.1"/>
    <property type="molecule type" value="Genomic_DNA"/>
</dbReference>
<evidence type="ECO:0008006" key="5">
    <source>
        <dbReference type="Google" id="ProtNLM"/>
    </source>
</evidence>
<gene>
    <name evidence="3" type="ORF">EX30DRAFT_344631</name>
</gene>
<feature type="region of interest" description="Disordered" evidence="1">
    <location>
        <begin position="87"/>
        <end position="147"/>
    </location>
</feature>
<reference evidence="3 4" key="1">
    <citation type="submission" date="2019-04" db="EMBL/GenBank/DDBJ databases">
        <title>Comparative genomics and transcriptomics to analyze fruiting body development in filamentous ascomycetes.</title>
        <authorList>
            <consortium name="DOE Joint Genome Institute"/>
            <person name="Lutkenhaus R."/>
            <person name="Traeger S."/>
            <person name="Breuer J."/>
            <person name="Kuo A."/>
            <person name="Lipzen A."/>
            <person name="Pangilinan J."/>
            <person name="Dilworth D."/>
            <person name="Sandor L."/>
            <person name="Poggeler S."/>
            <person name="Barry K."/>
            <person name="Grigoriev I.V."/>
            <person name="Nowrousian M."/>
        </authorList>
    </citation>
    <scope>NUCLEOTIDE SEQUENCE [LARGE SCALE GENOMIC DNA]</scope>
    <source>
        <strain evidence="3 4">CBS 389.68</strain>
    </source>
</reference>
<dbReference type="Proteomes" id="UP000298138">
    <property type="component" value="Unassembled WGS sequence"/>
</dbReference>
<evidence type="ECO:0000256" key="2">
    <source>
        <dbReference type="SAM" id="SignalP"/>
    </source>
</evidence>
<feature type="signal peptide" evidence="2">
    <location>
        <begin position="1"/>
        <end position="18"/>
    </location>
</feature>
<keyword evidence="4" id="KW-1185">Reference proteome</keyword>
<evidence type="ECO:0000256" key="1">
    <source>
        <dbReference type="SAM" id="MobiDB-lite"/>
    </source>
</evidence>
<dbReference type="AlphaFoldDB" id="A0A4S2MIW7"/>
<dbReference type="InParanoid" id="A0A4S2MIW7"/>